<dbReference type="Proteomes" id="UP000218887">
    <property type="component" value="Unassembled WGS sequence"/>
</dbReference>
<dbReference type="AlphaFoldDB" id="A0A2A2IC77"/>
<dbReference type="RefSeq" id="WP_095656356.1">
    <property type="nucleotide sequence ID" value="NZ_NPOA01000010.1"/>
</dbReference>
<evidence type="ECO:0000313" key="2">
    <source>
        <dbReference type="Proteomes" id="UP000218887"/>
    </source>
</evidence>
<reference evidence="1 2" key="1">
    <citation type="submission" date="2017-08" db="EMBL/GenBank/DDBJ databases">
        <title>Virgibacillus indicus sp. nov. and Virgibacillus profoundi sp. nov, two moderately halophilic bacteria isolated from marine sediment by using the Microfluidic Streak Plate.</title>
        <authorList>
            <person name="Xu B."/>
            <person name="Hu B."/>
            <person name="Wang J."/>
            <person name="Zhu Y."/>
            <person name="Huang L."/>
            <person name="Du W."/>
            <person name="Huang Y."/>
        </authorList>
    </citation>
    <scope>NUCLEOTIDE SEQUENCE [LARGE SCALE GENOMIC DNA]</scope>
    <source>
        <strain evidence="1 2">IO3-P3-H5</strain>
    </source>
</reference>
<sequence>MLSVHDNKIISYNVNLKNKVIKLQTQSEEGKLINIVFSDVLTHVFEDQLYGSIILDIEKQDLEQFFYKYKDLLEDKKAYCWPIDYNESTELERKLIEEKYAYYIIFASYGLNGWVLAKKLDISEG</sequence>
<comment type="caution">
    <text evidence="1">The sequence shown here is derived from an EMBL/GenBank/DDBJ whole genome shotgun (WGS) entry which is preliminary data.</text>
</comment>
<gene>
    <name evidence="1" type="ORF">CIL05_14935</name>
</gene>
<accession>A0A2A2IC77</accession>
<evidence type="ECO:0000313" key="1">
    <source>
        <dbReference type="EMBL" id="PAV28916.1"/>
    </source>
</evidence>
<proteinExistence type="predicted"/>
<protein>
    <submittedName>
        <fullName evidence="1">Uncharacterized protein</fullName>
    </submittedName>
</protein>
<keyword evidence="2" id="KW-1185">Reference proteome</keyword>
<dbReference type="EMBL" id="NPOA01000010">
    <property type="protein sequence ID" value="PAV28916.1"/>
    <property type="molecule type" value="Genomic_DNA"/>
</dbReference>
<name>A0A2A2IC77_9BACI</name>
<organism evidence="1 2">
    <name type="scientific">Virgibacillus profundi</name>
    <dbReference type="NCBI Taxonomy" id="2024555"/>
    <lineage>
        <taxon>Bacteria</taxon>
        <taxon>Bacillati</taxon>
        <taxon>Bacillota</taxon>
        <taxon>Bacilli</taxon>
        <taxon>Bacillales</taxon>
        <taxon>Bacillaceae</taxon>
        <taxon>Virgibacillus</taxon>
    </lineage>
</organism>
<dbReference type="OrthoDB" id="2183738at2"/>